<organism evidence="1 2">
    <name type="scientific">Bacillus fungorum</name>
    <dbReference type="NCBI Taxonomy" id="2039284"/>
    <lineage>
        <taxon>Bacteria</taxon>
        <taxon>Bacillati</taxon>
        <taxon>Bacillota</taxon>
        <taxon>Bacilli</taxon>
        <taxon>Bacillales</taxon>
        <taxon>Bacillaceae</taxon>
        <taxon>Bacillus</taxon>
    </lineage>
</organism>
<accession>A0A2G6Q7L3</accession>
<dbReference type="RefSeq" id="WP_098204962.1">
    <property type="nucleotide sequence ID" value="NZ_NWUW01000026.1"/>
</dbReference>
<gene>
    <name evidence="1" type="ORF">CO726_24600</name>
</gene>
<dbReference type="Proteomes" id="UP000228484">
    <property type="component" value="Unassembled WGS sequence"/>
</dbReference>
<protein>
    <submittedName>
        <fullName evidence="1">Uncharacterized protein</fullName>
    </submittedName>
</protein>
<proteinExistence type="predicted"/>
<name>A0A2G6Q7L3_9BACI</name>
<evidence type="ECO:0000313" key="1">
    <source>
        <dbReference type="EMBL" id="PIE92751.1"/>
    </source>
</evidence>
<sequence>MFFLLEKKVRIAQKAKNKNARVGCHDCESKGLQDESTVFYMVEEVQGRDEYLNACRSDTAYSLESMKVRTSA</sequence>
<keyword evidence="2" id="KW-1185">Reference proteome</keyword>
<comment type="caution">
    <text evidence="1">The sequence shown here is derived from an EMBL/GenBank/DDBJ whole genome shotgun (WGS) entry which is preliminary data.</text>
</comment>
<evidence type="ECO:0000313" key="2">
    <source>
        <dbReference type="Proteomes" id="UP000228484"/>
    </source>
</evidence>
<dbReference type="AlphaFoldDB" id="A0A2G6Q7L3"/>
<reference evidence="1 2" key="1">
    <citation type="submission" date="2017-09" db="EMBL/GenBank/DDBJ databases">
        <title>Biocontrol bacteria screening and application from spent mushroom substrate.</title>
        <authorList>
            <person name="Sun X."/>
        </authorList>
    </citation>
    <scope>NUCLEOTIDE SEQUENCE [LARGE SCALE GENOMIC DNA]</scope>
    <source>
        <strain evidence="1 2">100374</strain>
    </source>
</reference>
<dbReference type="EMBL" id="NWUW01000026">
    <property type="protein sequence ID" value="PIE92751.1"/>
    <property type="molecule type" value="Genomic_DNA"/>
</dbReference>